<dbReference type="Proteomes" id="UP000018144">
    <property type="component" value="Unassembled WGS sequence"/>
</dbReference>
<organism evidence="1 2">
    <name type="scientific">Pyronema omphalodes (strain CBS 100304)</name>
    <name type="common">Pyronema confluens</name>
    <dbReference type="NCBI Taxonomy" id="1076935"/>
    <lineage>
        <taxon>Eukaryota</taxon>
        <taxon>Fungi</taxon>
        <taxon>Dikarya</taxon>
        <taxon>Ascomycota</taxon>
        <taxon>Pezizomycotina</taxon>
        <taxon>Pezizomycetes</taxon>
        <taxon>Pezizales</taxon>
        <taxon>Pyronemataceae</taxon>
        <taxon>Pyronema</taxon>
    </lineage>
</organism>
<reference evidence="1 2" key="1">
    <citation type="journal article" date="2013" name="PLoS Genet.">
        <title>The genome and development-dependent transcriptomes of Pyronema confluens: a window into fungal evolution.</title>
        <authorList>
            <person name="Traeger S."/>
            <person name="Altegoer F."/>
            <person name="Freitag M."/>
            <person name="Gabaldon T."/>
            <person name="Kempken F."/>
            <person name="Kumar A."/>
            <person name="Marcet-Houben M."/>
            <person name="Poggeler S."/>
            <person name="Stajich J.E."/>
            <person name="Nowrousian M."/>
        </authorList>
    </citation>
    <scope>NUCLEOTIDE SEQUENCE [LARGE SCALE GENOMIC DNA]</scope>
    <source>
        <strain evidence="2">CBS 100304</strain>
        <tissue evidence="1">Vegetative mycelium</tissue>
    </source>
</reference>
<name>U4LNK1_PYROM</name>
<sequence>MKCGDIVPRYWANWASLPAWIPGIAVHRDA</sequence>
<evidence type="ECO:0000313" key="1">
    <source>
        <dbReference type="EMBL" id="CCX33523.1"/>
    </source>
</evidence>
<dbReference type="EMBL" id="HF936132">
    <property type="protein sequence ID" value="CCX33523.1"/>
    <property type="molecule type" value="Genomic_DNA"/>
</dbReference>
<dbReference type="AlphaFoldDB" id="U4LNK1"/>
<proteinExistence type="predicted"/>
<evidence type="ECO:0000313" key="2">
    <source>
        <dbReference type="Proteomes" id="UP000018144"/>
    </source>
</evidence>
<protein>
    <submittedName>
        <fullName evidence="1">Uncharacterized protein</fullName>
    </submittedName>
</protein>
<gene>
    <name evidence="1" type="ORF">PCON_01365</name>
</gene>
<accession>U4LNK1</accession>
<keyword evidence="2" id="KW-1185">Reference proteome</keyword>